<comment type="caution">
    <text evidence="1">The sequence shown here is derived from an EMBL/GenBank/DDBJ whole genome shotgun (WGS) entry which is preliminary data.</text>
</comment>
<dbReference type="AlphaFoldDB" id="A0A9R1WWF4"/>
<accession>A0A9R1WWF4</accession>
<name>A0A9R1WWF4_LACSA</name>
<dbReference type="Proteomes" id="UP000235145">
    <property type="component" value="Unassembled WGS sequence"/>
</dbReference>
<evidence type="ECO:0000313" key="1">
    <source>
        <dbReference type="EMBL" id="KAJ0191545.1"/>
    </source>
</evidence>
<sequence length="212" mass="24079">MTGKGVMRVYSLVIKNSKLDWFLAFKAVVDRFQGLQEATLNRKLSDHYPIFRHDLKVDYGPTSFNLFNSWLIMDGFDDLVCGCATDKFVLLKNKIKLLKNKIWDSHFRAKEACKAKKVQLESRLADIDSSIDGGLSSIDLVNERKSIIRELGSLKKVDAADLAQKPKVQWLVKGDENSAFFHGMLKNKRWQALIRGVSVGGEWVSDPVFVKN</sequence>
<dbReference type="EMBL" id="NBSK02000008">
    <property type="protein sequence ID" value="KAJ0191545.1"/>
    <property type="molecule type" value="Genomic_DNA"/>
</dbReference>
<reference evidence="1 2" key="1">
    <citation type="journal article" date="2017" name="Nat. Commun.">
        <title>Genome assembly with in vitro proximity ligation data and whole-genome triplication in lettuce.</title>
        <authorList>
            <person name="Reyes-Chin-Wo S."/>
            <person name="Wang Z."/>
            <person name="Yang X."/>
            <person name="Kozik A."/>
            <person name="Arikit S."/>
            <person name="Song C."/>
            <person name="Xia L."/>
            <person name="Froenicke L."/>
            <person name="Lavelle D.O."/>
            <person name="Truco M.J."/>
            <person name="Xia R."/>
            <person name="Zhu S."/>
            <person name="Xu C."/>
            <person name="Xu H."/>
            <person name="Xu X."/>
            <person name="Cox K."/>
            <person name="Korf I."/>
            <person name="Meyers B.C."/>
            <person name="Michelmore R.W."/>
        </authorList>
    </citation>
    <scope>NUCLEOTIDE SEQUENCE [LARGE SCALE GENOMIC DNA]</scope>
    <source>
        <strain evidence="2">cv. Salinas</strain>
        <tissue evidence="1">Seedlings</tissue>
    </source>
</reference>
<gene>
    <name evidence="1" type="ORF">LSAT_V11C800425010</name>
</gene>
<proteinExistence type="predicted"/>
<evidence type="ECO:0000313" key="2">
    <source>
        <dbReference type="Proteomes" id="UP000235145"/>
    </source>
</evidence>
<organism evidence="1 2">
    <name type="scientific">Lactuca sativa</name>
    <name type="common">Garden lettuce</name>
    <dbReference type="NCBI Taxonomy" id="4236"/>
    <lineage>
        <taxon>Eukaryota</taxon>
        <taxon>Viridiplantae</taxon>
        <taxon>Streptophyta</taxon>
        <taxon>Embryophyta</taxon>
        <taxon>Tracheophyta</taxon>
        <taxon>Spermatophyta</taxon>
        <taxon>Magnoliopsida</taxon>
        <taxon>eudicotyledons</taxon>
        <taxon>Gunneridae</taxon>
        <taxon>Pentapetalae</taxon>
        <taxon>asterids</taxon>
        <taxon>campanulids</taxon>
        <taxon>Asterales</taxon>
        <taxon>Asteraceae</taxon>
        <taxon>Cichorioideae</taxon>
        <taxon>Cichorieae</taxon>
        <taxon>Lactucinae</taxon>
        <taxon>Lactuca</taxon>
    </lineage>
</organism>
<protein>
    <recommendedName>
        <fullName evidence="3">RNA-directed DNA polymerase, eukaryota, reverse transcriptase zinc-binding domain protein</fullName>
    </recommendedName>
</protein>
<evidence type="ECO:0008006" key="3">
    <source>
        <dbReference type="Google" id="ProtNLM"/>
    </source>
</evidence>
<keyword evidence="2" id="KW-1185">Reference proteome</keyword>